<dbReference type="RefSeq" id="WP_145198595.1">
    <property type="nucleotide sequence ID" value="NZ_CP036267.1"/>
</dbReference>
<sequence precursor="true">MNLFVTPRSDKLRIAFATLAIIFVAADANAEVTEKHREVAQSTFDRLIEVIERPDGWDVWPPKLDIIDSPEVQAIAYPTQTDEGLTPNIKVYVGLIEKVADYDPEILAFVVGHEIGHLVYFHSQEGQEWYQKFGSTKISTAVTAANRDQELEADFFGMQVALKAGFSHRGVRRALVGMAKAMGKNDYCSFEGLQASHPSWDTRASYLQQDKVQLELWRSMTAFNNGVLFLETENYVHAEFCFRRVVEEFPECYEGWTNLGYALLMQYADAFDKDDLRSFDIGHIVVGGFYRRPESLTSQLRAIDPDLWYEAVGAFREALRLKDRLGIEDEMILVKANLAVAYLIHPNGKQVGEAEKYFEEIFQLFEDPANTKQLDPLVRATILINAGAGRPLKEERVAQALEDLKQVAQESPQSKTQVNTLTAALGYSQALQLAATGKPNDKSSAVKLLEKYLTTISPASAWWPVAYEEYQKLVESTGGTPKLIDDFKSPGVKDWRTVTSVTLSNGTTIGLSLPVRDLEKELGVADTVIPIIEDTNLKRLSYKEQGISVLTSRDVLAIFMKNADSPTVKLIRPGLGGESVQLTVGMKRSQLESLLGDEWEVEFASIDDPDQVYHLYRDVGIAVQFEDGLVSELVLVMVPRRLT</sequence>
<keyword evidence="2" id="KW-0645">Protease</keyword>
<evidence type="ECO:0000256" key="1">
    <source>
        <dbReference type="ARBA" id="ARBA00001947"/>
    </source>
</evidence>
<evidence type="ECO:0000313" key="10">
    <source>
        <dbReference type="Proteomes" id="UP000315724"/>
    </source>
</evidence>
<dbReference type="KEGG" id="tpol:Mal48_21970"/>
<gene>
    <name evidence="9" type="ORF">Mal48_21970</name>
</gene>
<reference evidence="9 10" key="1">
    <citation type="submission" date="2019-02" db="EMBL/GenBank/DDBJ databases">
        <title>Deep-cultivation of Planctomycetes and their phenomic and genomic characterization uncovers novel biology.</title>
        <authorList>
            <person name="Wiegand S."/>
            <person name="Jogler M."/>
            <person name="Boedeker C."/>
            <person name="Pinto D."/>
            <person name="Vollmers J."/>
            <person name="Rivas-Marin E."/>
            <person name="Kohn T."/>
            <person name="Peeters S.H."/>
            <person name="Heuer A."/>
            <person name="Rast P."/>
            <person name="Oberbeckmann S."/>
            <person name="Bunk B."/>
            <person name="Jeske O."/>
            <person name="Meyerdierks A."/>
            <person name="Storesund J.E."/>
            <person name="Kallscheuer N."/>
            <person name="Luecker S."/>
            <person name="Lage O.M."/>
            <person name="Pohl T."/>
            <person name="Merkel B.J."/>
            <person name="Hornburger P."/>
            <person name="Mueller R.-W."/>
            <person name="Bruemmer F."/>
            <person name="Labrenz M."/>
            <person name="Spormann A.M."/>
            <person name="Op den Camp H."/>
            <person name="Overmann J."/>
            <person name="Amann R."/>
            <person name="Jetten M.S.M."/>
            <person name="Mascher T."/>
            <person name="Medema M.H."/>
            <person name="Devos D.P."/>
            <person name="Kaster A.-K."/>
            <person name="Ovreas L."/>
            <person name="Rohde M."/>
            <person name="Galperin M.Y."/>
            <person name="Jogler C."/>
        </authorList>
    </citation>
    <scope>NUCLEOTIDE SEQUENCE [LARGE SCALE GENOMIC DNA]</scope>
    <source>
        <strain evidence="9 10">Mal48</strain>
    </source>
</reference>
<dbReference type="SUPFAM" id="SSF48452">
    <property type="entry name" value="TPR-like"/>
    <property type="match status" value="1"/>
</dbReference>
<dbReference type="Proteomes" id="UP000315724">
    <property type="component" value="Chromosome"/>
</dbReference>
<dbReference type="OrthoDB" id="7338723at2"/>
<dbReference type="GO" id="GO:0046872">
    <property type="term" value="F:metal ion binding"/>
    <property type="evidence" value="ECO:0007669"/>
    <property type="project" value="UniProtKB-KW"/>
</dbReference>
<accession>A0A517QN07</accession>
<evidence type="ECO:0000256" key="7">
    <source>
        <dbReference type="SAM" id="SignalP"/>
    </source>
</evidence>
<comment type="cofactor">
    <cofactor evidence="1">
        <name>Zn(2+)</name>
        <dbReference type="ChEBI" id="CHEBI:29105"/>
    </cofactor>
</comment>
<dbReference type="PANTHER" id="PTHR22726:SF1">
    <property type="entry name" value="METALLOENDOPEPTIDASE OMA1, MITOCHONDRIAL"/>
    <property type="match status" value="1"/>
</dbReference>
<keyword evidence="5" id="KW-0862">Zinc</keyword>
<evidence type="ECO:0000256" key="4">
    <source>
        <dbReference type="ARBA" id="ARBA00022801"/>
    </source>
</evidence>
<dbReference type="GO" id="GO:0051603">
    <property type="term" value="P:proteolysis involved in protein catabolic process"/>
    <property type="evidence" value="ECO:0007669"/>
    <property type="project" value="TreeGrafter"/>
</dbReference>
<dbReference type="PANTHER" id="PTHR22726">
    <property type="entry name" value="METALLOENDOPEPTIDASE OMA1"/>
    <property type="match status" value="1"/>
</dbReference>
<dbReference type="GO" id="GO:0004222">
    <property type="term" value="F:metalloendopeptidase activity"/>
    <property type="evidence" value="ECO:0007669"/>
    <property type="project" value="InterPro"/>
</dbReference>
<organism evidence="9 10">
    <name type="scientific">Thalassoglobus polymorphus</name>
    <dbReference type="NCBI Taxonomy" id="2527994"/>
    <lineage>
        <taxon>Bacteria</taxon>
        <taxon>Pseudomonadati</taxon>
        <taxon>Planctomycetota</taxon>
        <taxon>Planctomycetia</taxon>
        <taxon>Planctomycetales</taxon>
        <taxon>Planctomycetaceae</taxon>
        <taxon>Thalassoglobus</taxon>
    </lineage>
</organism>
<dbReference type="CDD" id="cd07324">
    <property type="entry name" value="M48C_Oma1-like"/>
    <property type="match status" value="1"/>
</dbReference>
<keyword evidence="6" id="KW-0482">Metalloprotease</keyword>
<dbReference type="InterPro" id="IPR051156">
    <property type="entry name" value="Mito/Outer_Membr_Metalloprot"/>
</dbReference>
<dbReference type="Gene3D" id="3.30.2010.10">
    <property type="entry name" value="Metalloproteases ('zincins'), catalytic domain"/>
    <property type="match status" value="1"/>
</dbReference>
<dbReference type="Gene3D" id="1.25.40.10">
    <property type="entry name" value="Tetratricopeptide repeat domain"/>
    <property type="match status" value="1"/>
</dbReference>
<dbReference type="InterPro" id="IPR001915">
    <property type="entry name" value="Peptidase_M48"/>
</dbReference>
<evidence type="ECO:0000313" key="9">
    <source>
        <dbReference type="EMBL" id="QDT32947.1"/>
    </source>
</evidence>
<keyword evidence="7" id="KW-0732">Signal</keyword>
<evidence type="ECO:0000259" key="8">
    <source>
        <dbReference type="Pfam" id="PF01435"/>
    </source>
</evidence>
<keyword evidence="10" id="KW-1185">Reference proteome</keyword>
<feature type="chain" id="PRO_5022166474" evidence="7">
    <location>
        <begin position="31"/>
        <end position="643"/>
    </location>
</feature>
<keyword evidence="3" id="KW-0479">Metal-binding</keyword>
<evidence type="ECO:0000256" key="6">
    <source>
        <dbReference type="ARBA" id="ARBA00023049"/>
    </source>
</evidence>
<evidence type="ECO:0000256" key="5">
    <source>
        <dbReference type="ARBA" id="ARBA00022833"/>
    </source>
</evidence>
<evidence type="ECO:0000256" key="2">
    <source>
        <dbReference type="ARBA" id="ARBA00022670"/>
    </source>
</evidence>
<evidence type="ECO:0000256" key="3">
    <source>
        <dbReference type="ARBA" id="ARBA00022723"/>
    </source>
</evidence>
<proteinExistence type="predicted"/>
<dbReference type="AlphaFoldDB" id="A0A517QN07"/>
<protein>
    <submittedName>
        <fullName evidence="9">Peptidase family M48</fullName>
    </submittedName>
</protein>
<name>A0A517QN07_9PLAN</name>
<keyword evidence="4" id="KW-0378">Hydrolase</keyword>
<dbReference type="InterPro" id="IPR011990">
    <property type="entry name" value="TPR-like_helical_dom_sf"/>
</dbReference>
<feature type="signal peptide" evidence="7">
    <location>
        <begin position="1"/>
        <end position="30"/>
    </location>
</feature>
<dbReference type="EMBL" id="CP036267">
    <property type="protein sequence ID" value="QDT32947.1"/>
    <property type="molecule type" value="Genomic_DNA"/>
</dbReference>
<feature type="domain" description="Peptidase M48" evidence="8">
    <location>
        <begin position="41"/>
        <end position="128"/>
    </location>
</feature>
<dbReference type="GO" id="GO:0016020">
    <property type="term" value="C:membrane"/>
    <property type="evidence" value="ECO:0007669"/>
    <property type="project" value="TreeGrafter"/>
</dbReference>
<dbReference type="Pfam" id="PF01435">
    <property type="entry name" value="Peptidase_M48"/>
    <property type="match status" value="1"/>
</dbReference>